<accession>A0A3N6P3P9</accession>
<dbReference type="RefSeq" id="WP_124144356.1">
    <property type="nucleotide sequence ID" value="NZ_CAWOKI010000012.1"/>
</dbReference>
<evidence type="ECO:0000259" key="1">
    <source>
        <dbReference type="Pfam" id="PF01592"/>
    </source>
</evidence>
<keyword evidence="3" id="KW-1185">Reference proteome</keyword>
<proteinExistence type="predicted"/>
<dbReference type="NCBIfam" id="TIGR01994">
    <property type="entry name" value="SUF_scaf_2"/>
    <property type="match status" value="1"/>
</dbReference>
<dbReference type="OrthoDB" id="9804157at2"/>
<reference evidence="2 3" key="1">
    <citation type="journal article" date="2018" name="ACS Chem. Biol.">
        <title>Ketoreductase domain dysfunction expands chemodiversity: malyngamide biosynthesis in the cyanobacterium Okeania hirsuta.</title>
        <authorList>
            <person name="Moss N.A."/>
            <person name="Leao T."/>
            <person name="Rankin M."/>
            <person name="McCullough T.M."/>
            <person name="Qu P."/>
            <person name="Korobeynikov A."/>
            <person name="Smith J.L."/>
            <person name="Gerwick L."/>
            <person name="Gerwick W.H."/>
        </authorList>
    </citation>
    <scope>NUCLEOTIDE SEQUENCE [LARGE SCALE GENOMIC DNA]</scope>
    <source>
        <strain evidence="2 3">PAB10Feb10-1</strain>
    </source>
</reference>
<dbReference type="Pfam" id="PF01592">
    <property type="entry name" value="NifU_N"/>
    <property type="match status" value="1"/>
</dbReference>
<evidence type="ECO:0000313" key="2">
    <source>
        <dbReference type="EMBL" id="RQH43741.1"/>
    </source>
</evidence>
<dbReference type="Proteomes" id="UP000269154">
    <property type="component" value="Unassembled WGS sequence"/>
</dbReference>
<dbReference type="SUPFAM" id="SSF82649">
    <property type="entry name" value="SufE/NifU"/>
    <property type="match status" value="1"/>
</dbReference>
<dbReference type="PANTHER" id="PTHR10093">
    <property type="entry name" value="IRON-SULFUR CLUSTER ASSEMBLY ENZYME NIFU HOMOLOG"/>
    <property type="match status" value="1"/>
</dbReference>
<feature type="domain" description="NIF system FeS cluster assembly NifU N-terminal" evidence="1">
    <location>
        <begin position="12"/>
        <end position="130"/>
    </location>
</feature>
<dbReference type="InterPro" id="IPR002871">
    <property type="entry name" value="NIF_FeS_clus_asmbl_NifU_N"/>
</dbReference>
<dbReference type="AlphaFoldDB" id="A0A3N6P3P9"/>
<dbReference type="GO" id="GO:0016226">
    <property type="term" value="P:iron-sulfur cluster assembly"/>
    <property type="evidence" value="ECO:0007669"/>
    <property type="project" value="InterPro"/>
</dbReference>
<dbReference type="Gene3D" id="3.90.1010.10">
    <property type="match status" value="1"/>
</dbReference>
<gene>
    <name evidence="2" type="ORF">D5R40_12515</name>
</gene>
<dbReference type="CDD" id="cd06664">
    <property type="entry name" value="IscU_like"/>
    <property type="match status" value="1"/>
</dbReference>
<evidence type="ECO:0000313" key="3">
    <source>
        <dbReference type="Proteomes" id="UP000269154"/>
    </source>
</evidence>
<protein>
    <submittedName>
        <fullName evidence="2">SUF system NifU family Fe-S cluster assembly protein</fullName>
    </submittedName>
</protein>
<dbReference type="EMBL" id="RCBY01000058">
    <property type="protein sequence ID" value="RQH43741.1"/>
    <property type="molecule type" value="Genomic_DNA"/>
</dbReference>
<sequence length="146" mass="16704">MNTQNHLRNLQHQTILERAKYPQNRGKTNPIDRYQIGDNPLCGDRIELTIKFSQTKQIIEDIKFQGKGCVLTIASADLMAEILLGKTREEALEITEKFRQMLKGEISLSDNLPKLNIFQGVSQFPIRIKCVLLSWHTLKTALESPN</sequence>
<dbReference type="GO" id="GO:0051536">
    <property type="term" value="F:iron-sulfur cluster binding"/>
    <property type="evidence" value="ECO:0007669"/>
    <property type="project" value="InterPro"/>
</dbReference>
<comment type="caution">
    <text evidence="2">The sequence shown here is derived from an EMBL/GenBank/DDBJ whole genome shotgun (WGS) entry which is preliminary data.</text>
</comment>
<organism evidence="2 3">
    <name type="scientific">Okeania hirsuta</name>
    <dbReference type="NCBI Taxonomy" id="1458930"/>
    <lineage>
        <taxon>Bacteria</taxon>
        <taxon>Bacillati</taxon>
        <taxon>Cyanobacteriota</taxon>
        <taxon>Cyanophyceae</taxon>
        <taxon>Oscillatoriophycideae</taxon>
        <taxon>Oscillatoriales</taxon>
        <taxon>Microcoleaceae</taxon>
        <taxon>Okeania</taxon>
    </lineage>
</organism>
<dbReference type="GO" id="GO:0005506">
    <property type="term" value="F:iron ion binding"/>
    <property type="evidence" value="ECO:0007669"/>
    <property type="project" value="InterPro"/>
</dbReference>
<name>A0A3N6P3P9_9CYAN</name>